<evidence type="ECO:0000313" key="2">
    <source>
        <dbReference type="Proteomes" id="UP000694427"/>
    </source>
</evidence>
<organism evidence="1 2">
    <name type="scientific">Cyprinus carpio</name>
    <name type="common">Common carp</name>
    <dbReference type="NCBI Taxonomy" id="7962"/>
    <lineage>
        <taxon>Eukaryota</taxon>
        <taxon>Metazoa</taxon>
        <taxon>Chordata</taxon>
        <taxon>Craniata</taxon>
        <taxon>Vertebrata</taxon>
        <taxon>Euteleostomi</taxon>
        <taxon>Actinopterygii</taxon>
        <taxon>Neopterygii</taxon>
        <taxon>Teleostei</taxon>
        <taxon>Ostariophysi</taxon>
        <taxon>Cypriniformes</taxon>
        <taxon>Cyprinidae</taxon>
        <taxon>Cyprininae</taxon>
        <taxon>Cyprinus</taxon>
    </lineage>
</organism>
<dbReference type="AlphaFoldDB" id="A0A8C1K5Y0"/>
<dbReference type="InterPro" id="IPR029367">
    <property type="entry name" value="SMIM10"/>
</dbReference>
<reference evidence="1" key="1">
    <citation type="submission" date="2025-08" db="UniProtKB">
        <authorList>
            <consortium name="Ensembl"/>
        </authorList>
    </citation>
    <scope>IDENTIFICATION</scope>
</reference>
<accession>A0A8C1K5Y0</accession>
<protein>
    <recommendedName>
        <fullName evidence="3">SIL2B protein</fullName>
    </recommendedName>
</protein>
<evidence type="ECO:0000313" key="1">
    <source>
        <dbReference type="Ensembl" id="ENSCCRP00010041898.1"/>
    </source>
</evidence>
<proteinExistence type="predicted"/>
<reference evidence="1" key="2">
    <citation type="submission" date="2025-09" db="UniProtKB">
        <authorList>
            <consortium name="Ensembl"/>
        </authorList>
    </citation>
    <scope>IDENTIFICATION</scope>
</reference>
<name>A0A8C1K5Y0_CYPCA</name>
<dbReference type="PANTHER" id="PTHR34446:SF1">
    <property type="entry name" value="SALIVARY GLAND SPECIFIC PROTEIN SAGSIN1"/>
    <property type="match status" value="1"/>
</dbReference>
<keyword evidence="2" id="KW-1185">Reference proteome</keyword>
<dbReference type="Ensembl" id="ENSCCRT00010045978.1">
    <property type="protein sequence ID" value="ENSCCRP00010041898.1"/>
    <property type="gene ID" value="ENSCCRG00010017842.1"/>
</dbReference>
<dbReference type="Pfam" id="PF15118">
    <property type="entry name" value="DUF4560"/>
    <property type="match status" value="1"/>
</dbReference>
<evidence type="ECO:0008006" key="3">
    <source>
        <dbReference type="Google" id="ProtNLM"/>
    </source>
</evidence>
<dbReference type="PANTHER" id="PTHR34446">
    <property type="entry name" value="SMALL INTEGRAL MEMBRANE PROTEIN 10"/>
    <property type="match status" value="1"/>
</dbReference>
<sequence>LMAGLSQLVLRVSGSYWVFSKGLSRTLLIFFDLAWRLRIRFPYLYVITSMMFNVRLQMSECHKYSFSKVCMSITQEVLKISQRSMILDSSS</sequence>
<dbReference type="Proteomes" id="UP000694427">
    <property type="component" value="Unplaced"/>
</dbReference>